<gene>
    <name evidence="1" type="ORF">AMAG_19086</name>
</gene>
<dbReference type="Proteomes" id="UP000054350">
    <property type="component" value="Unassembled WGS sequence"/>
</dbReference>
<reference evidence="2" key="2">
    <citation type="submission" date="2009-11" db="EMBL/GenBank/DDBJ databases">
        <title>The Genome Sequence of Allomyces macrogynus strain ATCC 38327.</title>
        <authorList>
            <consortium name="The Broad Institute Genome Sequencing Platform"/>
            <person name="Russ C."/>
            <person name="Cuomo C."/>
            <person name="Shea T."/>
            <person name="Young S.K."/>
            <person name="Zeng Q."/>
            <person name="Koehrsen M."/>
            <person name="Haas B."/>
            <person name="Borodovsky M."/>
            <person name="Guigo R."/>
            <person name="Alvarado L."/>
            <person name="Berlin A."/>
            <person name="Borenstein D."/>
            <person name="Chen Z."/>
            <person name="Engels R."/>
            <person name="Freedman E."/>
            <person name="Gellesch M."/>
            <person name="Goldberg J."/>
            <person name="Griggs A."/>
            <person name="Gujja S."/>
            <person name="Heiman D."/>
            <person name="Hepburn T."/>
            <person name="Howarth C."/>
            <person name="Jen D."/>
            <person name="Larson L."/>
            <person name="Lewis B."/>
            <person name="Mehta T."/>
            <person name="Park D."/>
            <person name="Pearson M."/>
            <person name="Roberts A."/>
            <person name="Saif S."/>
            <person name="Shenoy N."/>
            <person name="Sisk P."/>
            <person name="Stolte C."/>
            <person name="Sykes S."/>
            <person name="Walk T."/>
            <person name="White J."/>
            <person name="Yandava C."/>
            <person name="Burger G."/>
            <person name="Gray M.W."/>
            <person name="Holland P.W.H."/>
            <person name="King N."/>
            <person name="Lang F.B.F."/>
            <person name="Roger A.J."/>
            <person name="Ruiz-Trillo I."/>
            <person name="Lander E."/>
            <person name="Nusbaum C."/>
        </authorList>
    </citation>
    <scope>NUCLEOTIDE SEQUENCE [LARGE SCALE GENOMIC DNA]</scope>
    <source>
        <strain evidence="2">ATCC 38327</strain>
    </source>
</reference>
<evidence type="ECO:0000313" key="2">
    <source>
        <dbReference type="Proteomes" id="UP000054350"/>
    </source>
</evidence>
<evidence type="ECO:0000313" key="1">
    <source>
        <dbReference type="EMBL" id="KNE63889.1"/>
    </source>
</evidence>
<dbReference type="VEuPathDB" id="FungiDB:AMAG_19086"/>
<organism evidence="1 2">
    <name type="scientific">Allomyces macrogynus (strain ATCC 38327)</name>
    <name type="common">Allomyces javanicus var. macrogynus</name>
    <dbReference type="NCBI Taxonomy" id="578462"/>
    <lineage>
        <taxon>Eukaryota</taxon>
        <taxon>Fungi</taxon>
        <taxon>Fungi incertae sedis</taxon>
        <taxon>Blastocladiomycota</taxon>
        <taxon>Blastocladiomycetes</taxon>
        <taxon>Blastocladiales</taxon>
        <taxon>Blastocladiaceae</taxon>
        <taxon>Allomyces</taxon>
    </lineage>
</organism>
<proteinExistence type="predicted"/>
<dbReference type="AlphaFoldDB" id="A0A0L0SNC9"/>
<accession>A0A0L0SNC9</accession>
<keyword evidence="2" id="KW-1185">Reference proteome</keyword>
<name>A0A0L0SNC9_ALLM3</name>
<reference evidence="1 2" key="1">
    <citation type="submission" date="2009-11" db="EMBL/GenBank/DDBJ databases">
        <title>Annotation of Allomyces macrogynus ATCC 38327.</title>
        <authorList>
            <consortium name="The Broad Institute Genome Sequencing Platform"/>
            <person name="Russ C."/>
            <person name="Cuomo C."/>
            <person name="Burger G."/>
            <person name="Gray M.W."/>
            <person name="Holland P.W.H."/>
            <person name="King N."/>
            <person name="Lang F.B.F."/>
            <person name="Roger A.J."/>
            <person name="Ruiz-Trillo I."/>
            <person name="Young S.K."/>
            <person name="Zeng Q."/>
            <person name="Gargeya S."/>
            <person name="Fitzgerald M."/>
            <person name="Haas B."/>
            <person name="Abouelleil A."/>
            <person name="Alvarado L."/>
            <person name="Arachchi H.M."/>
            <person name="Berlin A."/>
            <person name="Chapman S.B."/>
            <person name="Gearin G."/>
            <person name="Goldberg J."/>
            <person name="Griggs A."/>
            <person name="Gujja S."/>
            <person name="Hansen M."/>
            <person name="Heiman D."/>
            <person name="Howarth C."/>
            <person name="Larimer J."/>
            <person name="Lui A."/>
            <person name="MacDonald P.J.P."/>
            <person name="McCowen C."/>
            <person name="Montmayeur A."/>
            <person name="Murphy C."/>
            <person name="Neiman D."/>
            <person name="Pearson M."/>
            <person name="Priest M."/>
            <person name="Roberts A."/>
            <person name="Saif S."/>
            <person name="Shea T."/>
            <person name="Sisk P."/>
            <person name="Stolte C."/>
            <person name="Sykes S."/>
            <person name="Wortman J."/>
            <person name="Nusbaum C."/>
            <person name="Birren B."/>
        </authorList>
    </citation>
    <scope>NUCLEOTIDE SEQUENCE [LARGE SCALE GENOMIC DNA]</scope>
    <source>
        <strain evidence="1 2">ATCC 38327</strain>
    </source>
</reference>
<sequence length="194" mass="21011">MAKIAANLGCEGMPLTMHLIKYALHEPADRAVRCRVSEKHDHAFAKVDLQLPLVYEGGELVVSRGLESTDDGNVILGVVAAFCAEEDAFTVDPVRNAQELAERVQRQLKNAHALVEPSMESVPAKSPTAIAVLSVACIAYADCAAMPAPEMDSLDSRQISGKKMRKYVEFCWEEVAVGKGRGTGPWSIMVGRSK</sequence>
<dbReference type="EMBL" id="GG745343">
    <property type="protein sequence ID" value="KNE63889.1"/>
    <property type="molecule type" value="Genomic_DNA"/>
</dbReference>
<protein>
    <submittedName>
        <fullName evidence="1">Uncharacterized protein</fullName>
    </submittedName>
</protein>